<dbReference type="Proteomes" id="UP001470230">
    <property type="component" value="Unassembled WGS sequence"/>
</dbReference>
<evidence type="ECO:0000256" key="3">
    <source>
        <dbReference type="PROSITE-ProRule" id="PRU00023"/>
    </source>
</evidence>
<dbReference type="SMART" id="SM00248">
    <property type="entry name" value="ANK"/>
    <property type="match status" value="10"/>
</dbReference>
<protein>
    <recommendedName>
        <fullName evidence="6">Ankyrin repeat protein</fullName>
    </recommendedName>
</protein>
<feature type="repeat" description="ANK" evidence="3">
    <location>
        <begin position="381"/>
        <end position="413"/>
    </location>
</feature>
<feature type="repeat" description="ANK" evidence="3">
    <location>
        <begin position="219"/>
        <end position="251"/>
    </location>
</feature>
<name>A0ABR2JL13_9EUKA</name>
<dbReference type="Gene3D" id="1.25.40.20">
    <property type="entry name" value="Ankyrin repeat-containing domain"/>
    <property type="match status" value="3"/>
</dbReference>
<feature type="repeat" description="ANK" evidence="3">
    <location>
        <begin position="252"/>
        <end position="284"/>
    </location>
</feature>
<evidence type="ECO:0008006" key="6">
    <source>
        <dbReference type="Google" id="ProtNLM"/>
    </source>
</evidence>
<dbReference type="PRINTS" id="PR01415">
    <property type="entry name" value="ANKYRIN"/>
</dbReference>
<keyword evidence="1" id="KW-0677">Repeat</keyword>
<evidence type="ECO:0000256" key="1">
    <source>
        <dbReference type="ARBA" id="ARBA00022737"/>
    </source>
</evidence>
<sequence length="418" mass="47414">MRAFQHNSQLNKSDYLNIYKAIINSDVDYIQQKIIFKNLVDIHCDFSDISEAPSVLKYSPPIISVAAYYENLQIFDLLIMNNAPINEVDKILLKSFINNVHEIGCDYNAVDQIKRTTMHYACQFNNEFAVKWLWSQGIPIDNIDKMKYSPIMFACQSGNLDIVKFLIVNGADSKRVFKNSRTRNFQNPTRTMLHFACESGNPEIIKLFIDDADVNKQSWDGTPLNIVSKKGSFEAAKYLIEKGADPRICSETLDYPILNAAKNGNLELLKLLVDSGADVNVSDSNKMTALRLSFIGNFTDCVLYLISKDAQPKFMDDPPLLYAARKGNFDLVLKLVETNDKIINQRDFEGNNVFHLLGRHEAIETMKELLPIKPQDVPNKVGMTPLLCAAKEGKEESVKFFIENGCNPNFKDAKDFYS</sequence>
<dbReference type="Pfam" id="PF00023">
    <property type="entry name" value="Ank"/>
    <property type="match status" value="1"/>
</dbReference>
<dbReference type="PROSITE" id="PS50297">
    <property type="entry name" value="ANK_REP_REGION"/>
    <property type="match status" value="3"/>
</dbReference>
<keyword evidence="5" id="KW-1185">Reference proteome</keyword>
<proteinExistence type="predicted"/>
<dbReference type="PANTHER" id="PTHR24198:SF165">
    <property type="entry name" value="ANKYRIN REPEAT-CONTAINING PROTEIN-RELATED"/>
    <property type="match status" value="1"/>
</dbReference>
<gene>
    <name evidence="4" type="ORF">M9Y10_004905</name>
</gene>
<reference evidence="4 5" key="1">
    <citation type="submission" date="2024-04" db="EMBL/GenBank/DDBJ databases">
        <title>Tritrichomonas musculus Genome.</title>
        <authorList>
            <person name="Alves-Ferreira E."/>
            <person name="Grigg M."/>
            <person name="Lorenzi H."/>
            <person name="Galac M."/>
        </authorList>
    </citation>
    <scope>NUCLEOTIDE SEQUENCE [LARGE SCALE GENOMIC DNA]</scope>
    <source>
        <strain evidence="4 5">EAF2021</strain>
    </source>
</reference>
<dbReference type="Pfam" id="PF12796">
    <property type="entry name" value="Ank_2"/>
    <property type="match status" value="3"/>
</dbReference>
<dbReference type="SUPFAM" id="SSF48403">
    <property type="entry name" value="Ankyrin repeat"/>
    <property type="match status" value="1"/>
</dbReference>
<dbReference type="PROSITE" id="PS50088">
    <property type="entry name" value="ANK_REPEAT"/>
    <property type="match status" value="4"/>
</dbReference>
<evidence type="ECO:0000313" key="4">
    <source>
        <dbReference type="EMBL" id="KAK8878141.1"/>
    </source>
</evidence>
<feature type="repeat" description="ANK" evidence="3">
    <location>
        <begin position="146"/>
        <end position="172"/>
    </location>
</feature>
<dbReference type="InterPro" id="IPR002110">
    <property type="entry name" value="Ankyrin_rpt"/>
</dbReference>
<evidence type="ECO:0000256" key="2">
    <source>
        <dbReference type="ARBA" id="ARBA00023043"/>
    </source>
</evidence>
<evidence type="ECO:0000313" key="5">
    <source>
        <dbReference type="Proteomes" id="UP001470230"/>
    </source>
</evidence>
<dbReference type="PANTHER" id="PTHR24198">
    <property type="entry name" value="ANKYRIN REPEAT AND PROTEIN KINASE DOMAIN-CONTAINING PROTEIN"/>
    <property type="match status" value="1"/>
</dbReference>
<keyword evidence="2 3" id="KW-0040">ANK repeat</keyword>
<dbReference type="EMBL" id="JAPFFF010000011">
    <property type="protein sequence ID" value="KAK8878141.1"/>
    <property type="molecule type" value="Genomic_DNA"/>
</dbReference>
<comment type="caution">
    <text evidence="4">The sequence shown here is derived from an EMBL/GenBank/DDBJ whole genome shotgun (WGS) entry which is preliminary data.</text>
</comment>
<organism evidence="4 5">
    <name type="scientific">Tritrichomonas musculus</name>
    <dbReference type="NCBI Taxonomy" id="1915356"/>
    <lineage>
        <taxon>Eukaryota</taxon>
        <taxon>Metamonada</taxon>
        <taxon>Parabasalia</taxon>
        <taxon>Tritrichomonadida</taxon>
        <taxon>Tritrichomonadidae</taxon>
        <taxon>Tritrichomonas</taxon>
    </lineage>
</organism>
<accession>A0ABR2JL13</accession>
<dbReference type="InterPro" id="IPR036770">
    <property type="entry name" value="Ankyrin_rpt-contain_sf"/>
</dbReference>